<organism evidence="2 3">
    <name type="scientific">Urbifossiella limnaea</name>
    <dbReference type="NCBI Taxonomy" id="2528023"/>
    <lineage>
        <taxon>Bacteria</taxon>
        <taxon>Pseudomonadati</taxon>
        <taxon>Planctomycetota</taxon>
        <taxon>Planctomycetia</taxon>
        <taxon>Gemmatales</taxon>
        <taxon>Gemmataceae</taxon>
        <taxon>Urbifossiella</taxon>
    </lineage>
</organism>
<protein>
    <recommendedName>
        <fullName evidence="4">Phospholipase D-like domain-containing protein</fullName>
    </recommendedName>
</protein>
<feature type="compositionally biased region" description="Low complexity" evidence="1">
    <location>
        <begin position="10"/>
        <end position="22"/>
    </location>
</feature>
<accession>A0A517XWF8</accession>
<dbReference type="KEGG" id="uli:ETAA1_38240"/>
<feature type="region of interest" description="Disordered" evidence="1">
    <location>
        <begin position="1"/>
        <end position="30"/>
    </location>
</feature>
<sequence>MFRPLPPPFARAKPPADAADGTAAGGGTDAPFVSPHVAANLARRQAMFDRATLDAAHVPAPGEAVHLLLDGRYDLMHLVAALAGRVGPVGHLRIATLSLNKRNLAEIARLADAGTVARVSLVCSYYFTTADTAVWAAVRAAFAARGWRAAAPRCHAKVVTLDGPAHRLSLEGSANLRSNRNFEQLLVCHDPGLHDWHARWIDAAIDRHENDQSRDGAAG</sequence>
<evidence type="ECO:0000313" key="2">
    <source>
        <dbReference type="EMBL" id="QDU21851.1"/>
    </source>
</evidence>
<evidence type="ECO:0000256" key="1">
    <source>
        <dbReference type="SAM" id="MobiDB-lite"/>
    </source>
</evidence>
<dbReference type="AlphaFoldDB" id="A0A517XWF8"/>
<dbReference type="OrthoDB" id="1091674at2"/>
<dbReference type="EMBL" id="CP036273">
    <property type="protein sequence ID" value="QDU21851.1"/>
    <property type="molecule type" value="Genomic_DNA"/>
</dbReference>
<proteinExistence type="predicted"/>
<reference evidence="2 3" key="1">
    <citation type="submission" date="2019-02" db="EMBL/GenBank/DDBJ databases">
        <title>Deep-cultivation of Planctomycetes and their phenomic and genomic characterization uncovers novel biology.</title>
        <authorList>
            <person name="Wiegand S."/>
            <person name="Jogler M."/>
            <person name="Boedeker C."/>
            <person name="Pinto D."/>
            <person name="Vollmers J."/>
            <person name="Rivas-Marin E."/>
            <person name="Kohn T."/>
            <person name="Peeters S.H."/>
            <person name="Heuer A."/>
            <person name="Rast P."/>
            <person name="Oberbeckmann S."/>
            <person name="Bunk B."/>
            <person name="Jeske O."/>
            <person name="Meyerdierks A."/>
            <person name="Storesund J.E."/>
            <person name="Kallscheuer N."/>
            <person name="Luecker S."/>
            <person name="Lage O.M."/>
            <person name="Pohl T."/>
            <person name="Merkel B.J."/>
            <person name="Hornburger P."/>
            <person name="Mueller R.-W."/>
            <person name="Bruemmer F."/>
            <person name="Labrenz M."/>
            <person name="Spormann A.M."/>
            <person name="Op den Camp H."/>
            <person name="Overmann J."/>
            <person name="Amann R."/>
            <person name="Jetten M.S.M."/>
            <person name="Mascher T."/>
            <person name="Medema M.H."/>
            <person name="Devos D.P."/>
            <person name="Kaster A.-K."/>
            <person name="Ovreas L."/>
            <person name="Rohde M."/>
            <person name="Galperin M.Y."/>
            <person name="Jogler C."/>
        </authorList>
    </citation>
    <scope>NUCLEOTIDE SEQUENCE [LARGE SCALE GENOMIC DNA]</scope>
    <source>
        <strain evidence="2 3">ETA_A1</strain>
    </source>
</reference>
<dbReference type="Proteomes" id="UP000319576">
    <property type="component" value="Chromosome"/>
</dbReference>
<evidence type="ECO:0000313" key="3">
    <source>
        <dbReference type="Proteomes" id="UP000319576"/>
    </source>
</evidence>
<evidence type="ECO:0008006" key="4">
    <source>
        <dbReference type="Google" id="ProtNLM"/>
    </source>
</evidence>
<dbReference type="RefSeq" id="WP_145241118.1">
    <property type="nucleotide sequence ID" value="NZ_CP036273.1"/>
</dbReference>
<keyword evidence="3" id="KW-1185">Reference proteome</keyword>
<gene>
    <name evidence="2" type="ORF">ETAA1_38240</name>
</gene>
<name>A0A517XWF8_9BACT</name>